<keyword evidence="2 5" id="KW-0645">Protease</keyword>
<keyword evidence="4 5" id="KW-0720">Serine protease</keyword>
<dbReference type="RefSeq" id="WP_258499449.1">
    <property type="nucleotide sequence ID" value="NZ_JANSKA010000005.1"/>
</dbReference>
<dbReference type="InterPro" id="IPR036852">
    <property type="entry name" value="Peptidase_S8/S53_dom_sf"/>
</dbReference>
<evidence type="ECO:0000256" key="1">
    <source>
        <dbReference type="ARBA" id="ARBA00011073"/>
    </source>
</evidence>
<keyword evidence="7" id="KW-0812">Transmembrane</keyword>
<dbReference type="InterPro" id="IPR050131">
    <property type="entry name" value="Peptidase_S8_subtilisin-like"/>
</dbReference>
<dbReference type="Pfam" id="PF00082">
    <property type="entry name" value="Peptidase_S8"/>
    <property type="match status" value="1"/>
</dbReference>
<dbReference type="PRINTS" id="PR00723">
    <property type="entry name" value="SUBTILISIN"/>
</dbReference>
<comment type="caution">
    <text evidence="10">The sequence shown here is derived from an EMBL/GenBank/DDBJ whole genome shotgun (WGS) entry which is preliminary data.</text>
</comment>
<feature type="domain" description="DUF5648" evidence="9">
    <location>
        <begin position="628"/>
        <end position="760"/>
    </location>
</feature>
<comment type="similarity">
    <text evidence="1 5">Belongs to the peptidase S8 family.</text>
</comment>
<evidence type="ECO:0000256" key="4">
    <source>
        <dbReference type="ARBA" id="ARBA00022825"/>
    </source>
</evidence>
<dbReference type="EMBL" id="JANSKA010000005">
    <property type="protein sequence ID" value="MCR9037015.1"/>
    <property type="molecule type" value="Genomic_DNA"/>
</dbReference>
<reference evidence="10 11" key="1">
    <citation type="submission" date="2022-08" db="EMBL/GenBank/DDBJ databases">
        <title>Tractidigestivibacter montrealensis type strain KD21.</title>
        <authorList>
            <person name="Diop K."/>
            <person name="Richard C."/>
            <person name="Routy B."/>
        </authorList>
    </citation>
    <scope>NUCLEOTIDE SEQUENCE [LARGE SCALE GENOMIC DNA]</scope>
    <source>
        <strain evidence="10 11">KD21</strain>
    </source>
</reference>
<keyword evidence="3 5" id="KW-0378">Hydrolase</keyword>
<dbReference type="PROSITE" id="PS51892">
    <property type="entry name" value="SUBTILASE"/>
    <property type="match status" value="1"/>
</dbReference>
<feature type="active site" description="Charge relay system" evidence="5">
    <location>
        <position position="287"/>
    </location>
</feature>
<proteinExistence type="inferred from homology"/>
<feature type="compositionally biased region" description="Polar residues" evidence="6">
    <location>
        <begin position="69"/>
        <end position="96"/>
    </location>
</feature>
<dbReference type="PANTHER" id="PTHR43806">
    <property type="entry name" value="PEPTIDASE S8"/>
    <property type="match status" value="1"/>
</dbReference>
<dbReference type="Proteomes" id="UP001204320">
    <property type="component" value="Unassembled WGS sequence"/>
</dbReference>
<evidence type="ECO:0000313" key="10">
    <source>
        <dbReference type="EMBL" id="MCR9037015.1"/>
    </source>
</evidence>
<evidence type="ECO:0000256" key="2">
    <source>
        <dbReference type="ARBA" id="ARBA00022670"/>
    </source>
</evidence>
<evidence type="ECO:0000313" key="11">
    <source>
        <dbReference type="Proteomes" id="UP001204320"/>
    </source>
</evidence>
<dbReference type="InterPro" id="IPR023828">
    <property type="entry name" value="Peptidase_S8_Ser-AS"/>
</dbReference>
<evidence type="ECO:0000256" key="5">
    <source>
        <dbReference type="PROSITE-ProRule" id="PRU01240"/>
    </source>
</evidence>
<feature type="domain" description="Peptidase S8/S53" evidence="8">
    <location>
        <begin position="237"/>
        <end position="527"/>
    </location>
</feature>
<feature type="active site" description="Charge relay system" evidence="5">
    <location>
        <position position="245"/>
    </location>
</feature>
<feature type="active site" description="Charge relay system" evidence="5">
    <location>
        <position position="479"/>
    </location>
</feature>
<accession>A0ABT1Z9W7</accession>
<sequence>MGRRVDGRKRRGDQQHHLWKKIVSGLLVLGVALVVAGVATGIIGGGGADVAAPSTTSATPAPGEHDVTDSATLDTNSADQDTQATEPSGSSGSSQDDANANEGSSSGGDDGASYEDGVVLLRVAEGQSAEDIDAALAQLDCVNTKSVDDQDLSNGLVRVATSEGISVEDAVSQLEGVGLDSQPNYAYALADDEKDALSLAKLTNDPYLSASGSGAANYEGLNDTEVTEAWDLVQTDKTVSLAVLDTGIRSSHEDLKDNVVATYDATVANSANGLDGDVTDATDVEGHGTHVAGIVAAEANNAKGVAGTSYNAGIVGVKVFPTSTFTTPAGTKKLEGNCYTDDLVCAYNYVIRNASAYNIRVVNMSVGGALSSLDAALSESIEKAYEQGIVTVCAAGNQNSALGLTVPYLSAPADLSAHLVAVMNVAYTNCAWTLSSSSNYNTTSQASSTSNKNICAPGTSILSTLRTGDSSYGQLSGTSMASPWVAGVLAMEFAANSSLSAEQAIDYLYESAEDLGTAGWDRQTGYGLVNAYKAVSLAKGTQVVSLKDISLASVATIPSQVYTGSAIATAVTVTFEGFTLTEGTDYTVAYSNNVDPGTATVTITGIGGYTGSTSLTFMIVEPPVATVPMYRLYNRWSGEHLFTTDYSEYSYLGSIGWSQEGVAWYAPASGGTPVWRLYNPYSGDHLYTGSASEYAYLGSIGWRQEGESFRSADASSGGAPIYRLYNRWLTAGTHLFTTDYSEYSYLGPLGWSQEGEAFYAAK</sequence>
<feature type="transmembrane region" description="Helical" evidence="7">
    <location>
        <begin position="21"/>
        <end position="44"/>
    </location>
</feature>
<keyword evidence="7" id="KW-1133">Transmembrane helix</keyword>
<protein>
    <submittedName>
        <fullName evidence="10">S8 family serine peptidase</fullName>
    </submittedName>
</protein>
<gene>
    <name evidence="10" type="ORF">NVS32_08665</name>
</gene>
<name>A0ABT1Z9W7_9ACTN</name>
<dbReference type="InterPro" id="IPR022398">
    <property type="entry name" value="Peptidase_S8_His-AS"/>
</dbReference>
<evidence type="ECO:0000256" key="7">
    <source>
        <dbReference type="SAM" id="Phobius"/>
    </source>
</evidence>
<organism evidence="10 11">
    <name type="scientific">Tractidigestivibacter montrealensis</name>
    <dbReference type="NCBI Taxonomy" id="2972466"/>
    <lineage>
        <taxon>Bacteria</taxon>
        <taxon>Bacillati</taxon>
        <taxon>Actinomycetota</taxon>
        <taxon>Coriobacteriia</taxon>
        <taxon>Coriobacteriales</taxon>
        <taxon>Atopobiaceae</taxon>
        <taxon>Tractidigestivibacter</taxon>
    </lineage>
</organism>
<feature type="region of interest" description="Disordered" evidence="6">
    <location>
        <begin position="54"/>
        <end position="112"/>
    </location>
</feature>
<dbReference type="SUPFAM" id="SSF52743">
    <property type="entry name" value="Subtilisin-like"/>
    <property type="match status" value="1"/>
</dbReference>
<evidence type="ECO:0000259" key="9">
    <source>
        <dbReference type="Pfam" id="PF18885"/>
    </source>
</evidence>
<keyword evidence="7" id="KW-0472">Membrane</keyword>
<dbReference type="Pfam" id="PF18885">
    <property type="entry name" value="DUF5648"/>
    <property type="match status" value="1"/>
</dbReference>
<dbReference type="Gene3D" id="3.40.50.200">
    <property type="entry name" value="Peptidase S8/S53 domain"/>
    <property type="match status" value="1"/>
</dbReference>
<dbReference type="PANTHER" id="PTHR43806:SF11">
    <property type="entry name" value="CEREVISIN-RELATED"/>
    <property type="match status" value="1"/>
</dbReference>
<dbReference type="PROSITE" id="PS00138">
    <property type="entry name" value="SUBTILASE_SER"/>
    <property type="match status" value="1"/>
</dbReference>
<evidence type="ECO:0000259" key="8">
    <source>
        <dbReference type="Pfam" id="PF00082"/>
    </source>
</evidence>
<evidence type="ECO:0000256" key="6">
    <source>
        <dbReference type="SAM" id="MobiDB-lite"/>
    </source>
</evidence>
<dbReference type="InterPro" id="IPR043708">
    <property type="entry name" value="DUF5648"/>
</dbReference>
<keyword evidence="11" id="KW-1185">Reference proteome</keyword>
<dbReference type="InterPro" id="IPR015500">
    <property type="entry name" value="Peptidase_S8_subtilisin-rel"/>
</dbReference>
<dbReference type="PROSITE" id="PS00137">
    <property type="entry name" value="SUBTILASE_HIS"/>
    <property type="match status" value="1"/>
</dbReference>
<dbReference type="InterPro" id="IPR000209">
    <property type="entry name" value="Peptidase_S8/S53_dom"/>
</dbReference>
<evidence type="ECO:0000256" key="3">
    <source>
        <dbReference type="ARBA" id="ARBA00022801"/>
    </source>
</evidence>